<organism evidence="7 8">
    <name type="scientific">Polyrhizophydium stewartii</name>
    <dbReference type="NCBI Taxonomy" id="2732419"/>
    <lineage>
        <taxon>Eukaryota</taxon>
        <taxon>Fungi</taxon>
        <taxon>Fungi incertae sedis</taxon>
        <taxon>Chytridiomycota</taxon>
        <taxon>Chytridiomycota incertae sedis</taxon>
        <taxon>Chytridiomycetes</taxon>
        <taxon>Rhizophydiales</taxon>
        <taxon>Rhizophydiales incertae sedis</taxon>
        <taxon>Polyrhizophydium</taxon>
    </lineage>
</organism>
<sequence length="369" mass="40714">MSAHYQPYQYGQPPAAPDSHMDGAPGGQIPPTPHRTHASPAAAQRPATATHQAPPRTPGSGHSAAHHPMPLGHSASAPHSAGHPHAHAGTGSGLYANGHGQSHGPAQAASLHHSPAPVHASASAGGYPMPHQSHHPQSHAQQHHHVPRPRPAVPTHPASAASAHSDARAAAAMAAYDVDEDDNDDHYEDEDDEEAAREAARRERRQAELMERVEQLNRTFWERRGMWALAAHDRASPRCHKMLKPHIHSIFQQKLESYRRELKEIRLGQHPDYLEALAQLERERDAAILKAELFREYELQCAQEIYDKEHEAALAEYMAEKEGLREKMLGDLEERKRKLKEDRDSFDVSSGVCPSMPCFAELEQLDGSI</sequence>
<accession>A0ABR4N5X5</accession>
<feature type="compositionally biased region" description="Low complexity" evidence="6">
    <location>
        <begin position="72"/>
        <end position="89"/>
    </location>
</feature>
<dbReference type="Proteomes" id="UP001527925">
    <property type="component" value="Unassembled WGS sequence"/>
</dbReference>
<dbReference type="SMART" id="SM01401">
    <property type="entry name" value="Sds3"/>
    <property type="match status" value="1"/>
</dbReference>
<dbReference type="InterPro" id="IPR013907">
    <property type="entry name" value="Sds3"/>
</dbReference>
<evidence type="ECO:0000256" key="3">
    <source>
        <dbReference type="ARBA" id="ARBA00023015"/>
    </source>
</evidence>
<keyword evidence="4" id="KW-0804">Transcription</keyword>
<comment type="subcellular location">
    <subcellularLocation>
        <location evidence="1">Nucleus</location>
    </subcellularLocation>
</comment>
<evidence type="ECO:0000313" key="7">
    <source>
        <dbReference type="EMBL" id="KAL2914869.1"/>
    </source>
</evidence>
<feature type="compositionally biased region" description="Acidic residues" evidence="6">
    <location>
        <begin position="177"/>
        <end position="195"/>
    </location>
</feature>
<feature type="compositionally biased region" description="Low complexity" evidence="6">
    <location>
        <begin position="1"/>
        <end position="13"/>
    </location>
</feature>
<evidence type="ECO:0000256" key="6">
    <source>
        <dbReference type="SAM" id="MobiDB-lite"/>
    </source>
</evidence>
<keyword evidence="5" id="KW-0539">Nucleus</keyword>
<proteinExistence type="predicted"/>
<evidence type="ECO:0000256" key="5">
    <source>
        <dbReference type="ARBA" id="ARBA00023242"/>
    </source>
</evidence>
<evidence type="ECO:0000256" key="2">
    <source>
        <dbReference type="ARBA" id="ARBA00022491"/>
    </source>
</evidence>
<feature type="compositionally biased region" description="Low complexity" evidence="6">
    <location>
        <begin position="38"/>
        <end position="54"/>
    </location>
</feature>
<dbReference type="Pfam" id="PF08598">
    <property type="entry name" value="Sds3"/>
    <property type="match status" value="1"/>
</dbReference>
<dbReference type="PANTHER" id="PTHR21964">
    <property type="entry name" value="BREAST CANCER METASTASIS-SUPPRESSOR 1"/>
    <property type="match status" value="1"/>
</dbReference>
<comment type="caution">
    <text evidence="7">The sequence shown here is derived from an EMBL/GenBank/DDBJ whole genome shotgun (WGS) entry which is preliminary data.</text>
</comment>
<feature type="compositionally biased region" description="Low complexity" evidence="6">
    <location>
        <begin position="108"/>
        <end position="124"/>
    </location>
</feature>
<feature type="compositionally biased region" description="Basic residues" evidence="6">
    <location>
        <begin position="132"/>
        <end position="148"/>
    </location>
</feature>
<feature type="compositionally biased region" description="Low complexity" evidence="6">
    <location>
        <begin position="155"/>
        <end position="176"/>
    </location>
</feature>
<name>A0ABR4N5X5_9FUNG</name>
<feature type="region of interest" description="Disordered" evidence="6">
    <location>
        <begin position="1"/>
        <end position="202"/>
    </location>
</feature>
<gene>
    <name evidence="7" type="primary">SDS3_1</name>
    <name evidence="7" type="ORF">HK105_205611</name>
</gene>
<dbReference type="EMBL" id="JADGIZ020000029">
    <property type="protein sequence ID" value="KAL2914869.1"/>
    <property type="molecule type" value="Genomic_DNA"/>
</dbReference>
<evidence type="ECO:0000256" key="1">
    <source>
        <dbReference type="ARBA" id="ARBA00004123"/>
    </source>
</evidence>
<evidence type="ECO:0000256" key="4">
    <source>
        <dbReference type="ARBA" id="ARBA00023163"/>
    </source>
</evidence>
<evidence type="ECO:0000313" key="8">
    <source>
        <dbReference type="Proteomes" id="UP001527925"/>
    </source>
</evidence>
<keyword evidence="8" id="KW-1185">Reference proteome</keyword>
<keyword evidence="3" id="KW-0805">Transcription regulation</keyword>
<reference evidence="7 8" key="1">
    <citation type="submission" date="2023-09" db="EMBL/GenBank/DDBJ databases">
        <title>Pangenome analysis of Batrachochytrium dendrobatidis and related Chytrids.</title>
        <authorList>
            <person name="Yacoub M.N."/>
            <person name="Stajich J.E."/>
            <person name="James T.Y."/>
        </authorList>
    </citation>
    <scope>NUCLEOTIDE SEQUENCE [LARGE SCALE GENOMIC DNA]</scope>
    <source>
        <strain evidence="7 8">JEL0888</strain>
    </source>
</reference>
<protein>
    <submittedName>
        <fullName evidence="7">Histone deacetylase and transcriptional regulator</fullName>
    </submittedName>
</protein>
<keyword evidence="2" id="KW-0678">Repressor</keyword>